<evidence type="ECO:0000256" key="3">
    <source>
        <dbReference type="ARBA" id="ARBA00022741"/>
    </source>
</evidence>
<dbReference type="InterPro" id="IPR004524">
    <property type="entry name" value="Asp-tRNA-ligase_1"/>
</dbReference>
<dbReference type="CDD" id="cd04317">
    <property type="entry name" value="EcAspRS_like_N"/>
    <property type="match status" value="1"/>
</dbReference>
<feature type="domain" description="Aminoacyl-transfer RNA synthetases class-II family profile" evidence="7">
    <location>
        <begin position="198"/>
        <end position="613"/>
    </location>
</feature>
<evidence type="ECO:0000256" key="4">
    <source>
        <dbReference type="ARBA" id="ARBA00022840"/>
    </source>
</evidence>
<name>A0A834HYJ9_RHYFE</name>
<evidence type="ECO:0000259" key="7">
    <source>
        <dbReference type="PROSITE" id="PS50862"/>
    </source>
</evidence>
<sequence>MNKFTTNLRYFIFSRFYILDKHVLRGFNVNQSFSHCYSTRKNVSAMDKVGSIKRINNVNLYTKRSHTCGELRRENVGQKVTLCGWLKYQRMNKFILLRDSYGEIQLLFPDIGGQQILDQMPFESIIEVEGTVVLRPECMINKNQQTGDIEIEVEHFKMLNEARDNLPFNIREFQKAKEMLRMQYRYLDMRFPEMQKNLRMRSKLLMRMREFLIHNHFIDVETPTLFKATPGGAQEFIVPTRFPGKFYSLVQSPQQFKQMLMAGALDRYFQIARCYRDEGARSDRQPEFTQLDIELSFTDVECILTLIENLLSYTLSDDYATIPTHFPRMSYEDALENYGSDKPDISFDLKLQNCTDILKKSQHIGPIPDDFGAYLLVVDQKQHQAKATLTKSIKDAHLQISKQYQSAKFIQFKVLPNEGLSKLEKVFGTREINDLRKRFPVEEDSVLFLAYGEKHEARQLMGKIRLEYVNYLENKLGLSGIRRKGLSFLWVIDFPLFELNFEDGSLQSAHHPFTSPNLEDLPLLDSDPLKVRALAYDLVLNGNEVGGGSIRVHDPHLQEKILDLLGIDKGTLQHIIDMLGSGCPPHGGIALGLDRLLAILLNAESIREVMAFPKTFEGRDPVSQAPSEVSEETLNLYHIKVVNKDL</sequence>
<dbReference type="Gene3D" id="3.30.930.10">
    <property type="entry name" value="Bira Bifunctional Protein, Domain 2"/>
    <property type="match status" value="1"/>
</dbReference>
<keyword evidence="9" id="KW-1185">Reference proteome</keyword>
<dbReference type="GO" id="GO:0005739">
    <property type="term" value="C:mitochondrion"/>
    <property type="evidence" value="ECO:0007669"/>
    <property type="project" value="TreeGrafter"/>
</dbReference>
<dbReference type="Pfam" id="PF00152">
    <property type="entry name" value="tRNA-synt_2"/>
    <property type="match status" value="1"/>
</dbReference>
<dbReference type="InterPro" id="IPR012340">
    <property type="entry name" value="NA-bd_OB-fold"/>
</dbReference>
<evidence type="ECO:0000313" key="9">
    <source>
        <dbReference type="Proteomes" id="UP000625711"/>
    </source>
</evidence>
<dbReference type="InterPro" id="IPR004115">
    <property type="entry name" value="GAD-like_sf"/>
</dbReference>
<dbReference type="Gene3D" id="3.30.1360.30">
    <property type="entry name" value="GAD-like domain"/>
    <property type="match status" value="1"/>
</dbReference>
<dbReference type="GO" id="GO:0005524">
    <property type="term" value="F:ATP binding"/>
    <property type="evidence" value="ECO:0007669"/>
    <property type="project" value="UniProtKB-KW"/>
</dbReference>
<dbReference type="InterPro" id="IPR045864">
    <property type="entry name" value="aa-tRNA-synth_II/BPL/LPL"/>
</dbReference>
<dbReference type="PROSITE" id="PS50862">
    <property type="entry name" value="AA_TRNA_LIGASE_II"/>
    <property type="match status" value="1"/>
</dbReference>
<proteinExistence type="inferred from homology"/>
<dbReference type="NCBIfam" id="NF001750">
    <property type="entry name" value="PRK00476.1"/>
    <property type="match status" value="1"/>
</dbReference>
<gene>
    <name evidence="8" type="ORF">GWI33_015712</name>
</gene>
<dbReference type="GO" id="GO:0003676">
    <property type="term" value="F:nucleic acid binding"/>
    <property type="evidence" value="ECO:0007669"/>
    <property type="project" value="InterPro"/>
</dbReference>
<dbReference type="SUPFAM" id="SSF55261">
    <property type="entry name" value="GAD domain-like"/>
    <property type="match status" value="1"/>
</dbReference>
<keyword evidence="3" id="KW-0547">Nucleotide-binding</keyword>
<dbReference type="InterPro" id="IPR006195">
    <property type="entry name" value="aa-tRNA-synth_II"/>
</dbReference>
<dbReference type="Pfam" id="PF01336">
    <property type="entry name" value="tRNA_anti-codon"/>
    <property type="match status" value="1"/>
</dbReference>
<dbReference type="Gene3D" id="2.40.50.140">
    <property type="entry name" value="Nucleic acid-binding proteins"/>
    <property type="match status" value="1"/>
</dbReference>
<evidence type="ECO:0000256" key="2">
    <source>
        <dbReference type="ARBA" id="ARBA00022598"/>
    </source>
</evidence>
<dbReference type="PANTHER" id="PTHR22594">
    <property type="entry name" value="ASPARTYL/LYSYL-TRNA SYNTHETASE"/>
    <property type="match status" value="1"/>
</dbReference>
<dbReference type="PRINTS" id="PR01042">
    <property type="entry name" value="TRNASYNTHASP"/>
</dbReference>
<dbReference type="InterPro" id="IPR047089">
    <property type="entry name" value="Asp-tRNA-ligase_1_N"/>
</dbReference>
<keyword evidence="4" id="KW-0067">ATP-binding</keyword>
<evidence type="ECO:0000256" key="5">
    <source>
        <dbReference type="ARBA" id="ARBA00022917"/>
    </source>
</evidence>
<dbReference type="EMBL" id="JAACXV010013969">
    <property type="protein sequence ID" value="KAF7271352.1"/>
    <property type="molecule type" value="Genomic_DNA"/>
</dbReference>
<dbReference type="NCBIfam" id="TIGR00459">
    <property type="entry name" value="aspS_bact"/>
    <property type="match status" value="1"/>
</dbReference>
<dbReference type="AlphaFoldDB" id="A0A834HYJ9"/>
<dbReference type="OrthoDB" id="439710at2759"/>
<evidence type="ECO:0000256" key="6">
    <source>
        <dbReference type="ARBA" id="ARBA00023146"/>
    </source>
</evidence>
<keyword evidence="2" id="KW-0436">Ligase</keyword>
<comment type="similarity">
    <text evidence="1">Belongs to the class-II aminoacyl-tRNA synthetase family. Type 1 subfamily.</text>
</comment>
<evidence type="ECO:0000256" key="1">
    <source>
        <dbReference type="ARBA" id="ARBA00006303"/>
    </source>
</evidence>
<dbReference type="PANTHER" id="PTHR22594:SF5">
    <property type="entry name" value="ASPARTATE--TRNA LIGASE, MITOCHONDRIAL"/>
    <property type="match status" value="1"/>
</dbReference>
<keyword evidence="5" id="KW-0648">Protein biosynthesis</keyword>
<dbReference type="InterPro" id="IPR002312">
    <property type="entry name" value="Asp/Asn-tRNA-synth_IIb"/>
</dbReference>
<dbReference type="InterPro" id="IPR004364">
    <property type="entry name" value="Aa-tRNA-synt_II"/>
</dbReference>
<dbReference type="HAMAP" id="MF_00044">
    <property type="entry name" value="Asp_tRNA_synth_type1"/>
    <property type="match status" value="1"/>
</dbReference>
<dbReference type="InterPro" id="IPR004365">
    <property type="entry name" value="NA-bd_OB_tRNA"/>
</dbReference>
<accession>A0A834HYJ9</accession>
<organism evidence="8 9">
    <name type="scientific">Rhynchophorus ferrugineus</name>
    <name type="common">Red palm weevil</name>
    <name type="synonym">Curculio ferrugineus</name>
    <dbReference type="NCBI Taxonomy" id="354439"/>
    <lineage>
        <taxon>Eukaryota</taxon>
        <taxon>Metazoa</taxon>
        <taxon>Ecdysozoa</taxon>
        <taxon>Arthropoda</taxon>
        <taxon>Hexapoda</taxon>
        <taxon>Insecta</taxon>
        <taxon>Pterygota</taxon>
        <taxon>Neoptera</taxon>
        <taxon>Endopterygota</taxon>
        <taxon>Coleoptera</taxon>
        <taxon>Polyphaga</taxon>
        <taxon>Cucujiformia</taxon>
        <taxon>Curculionidae</taxon>
        <taxon>Dryophthorinae</taxon>
        <taxon>Rhynchophorus</taxon>
    </lineage>
</organism>
<dbReference type="SUPFAM" id="SSF50249">
    <property type="entry name" value="Nucleic acid-binding proteins"/>
    <property type="match status" value="1"/>
</dbReference>
<reference evidence="8" key="1">
    <citation type="submission" date="2020-08" db="EMBL/GenBank/DDBJ databases">
        <title>Genome sequencing and assembly of the red palm weevil Rhynchophorus ferrugineus.</title>
        <authorList>
            <person name="Dias G.B."/>
            <person name="Bergman C.M."/>
            <person name="Manee M."/>
        </authorList>
    </citation>
    <scope>NUCLEOTIDE SEQUENCE</scope>
    <source>
        <strain evidence="8">AA-2017</strain>
        <tissue evidence="8">Whole larva</tissue>
    </source>
</reference>
<dbReference type="GO" id="GO:0004815">
    <property type="term" value="F:aspartate-tRNA ligase activity"/>
    <property type="evidence" value="ECO:0007669"/>
    <property type="project" value="TreeGrafter"/>
</dbReference>
<keyword evidence="6" id="KW-0030">Aminoacyl-tRNA synthetase</keyword>
<comment type="caution">
    <text evidence="8">The sequence shown here is derived from an EMBL/GenBank/DDBJ whole genome shotgun (WGS) entry which is preliminary data.</text>
</comment>
<dbReference type="GO" id="GO:0006422">
    <property type="term" value="P:aspartyl-tRNA aminoacylation"/>
    <property type="evidence" value="ECO:0007669"/>
    <property type="project" value="TreeGrafter"/>
</dbReference>
<protein>
    <recommendedName>
        <fullName evidence="7">Aminoacyl-transfer RNA synthetases class-II family profile domain-containing protein</fullName>
    </recommendedName>
</protein>
<evidence type="ECO:0000313" key="8">
    <source>
        <dbReference type="EMBL" id="KAF7271352.1"/>
    </source>
</evidence>
<dbReference type="Proteomes" id="UP000625711">
    <property type="component" value="Unassembled WGS sequence"/>
</dbReference>
<dbReference type="SUPFAM" id="SSF55681">
    <property type="entry name" value="Class II aaRS and biotin synthetases"/>
    <property type="match status" value="1"/>
</dbReference>